<dbReference type="AlphaFoldDB" id="A0ABD0K2L1"/>
<evidence type="ECO:0000256" key="1">
    <source>
        <dbReference type="SAM" id="MobiDB-lite"/>
    </source>
</evidence>
<sequence length="115" mass="13098">MHYAVRSNLKRNKSKSYSYATKPPTEHSSTDPTQGGNGQAIRPTSSIFIFSPGKDYHPYLFFLTQTRHKMDLQSNARNKTRLVLLDGGYLPVDVGHPSHYKNLAYYMYITVHCTA</sequence>
<comment type="caution">
    <text evidence="2">The sequence shown here is derived from an EMBL/GenBank/DDBJ whole genome shotgun (WGS) entry which is preliminary data.</text>
</comment>
<protein>
    <submittedName>
        <fullName evidence="2">Uncharacterized protein</fullName>
    </submittedName>
</protein>
<dbReference type="EMBL" id="JACVVK020000265">
    <property type="protein sequence ID" value="KAK7481200.1"/>
    <property type="molecule type" value="Genomic_DNA"/>
</dbReference>
<keyword evidence="3" id="KW-1185">Reference proteome</keyword>
<gene>
    <name evidence="2" type="ORF">BaRGS_00027460</name>
</gene>
<name>A0ABD0K2L1_9CAEN</name>
<dbReference type="Proteomes" id="UP001519460">
    <property type="component" value="Unassembled WGS sequence"/>
</dbReference>
<proteinExistence type="predicted"/>
<evidence type="ECO:0000313" key="2">
    <source>
        <dbReference type="EMBL" id="KAK7481200.1"/>
    </source>
</evidence>
<reference evidence="2 3" key="1">
    <citation type="journal article" date="2023" name="Sci. Data">
        <title>Genome assembly of the Korean intertidal mud-creeper Batillaria attramentaria.</title>
        <authorList>
            <person name="Patra A.K."/>
            <person name="Ho P.T."/>
            <person name="Jun S."/>
            <person name="Lee S.J."/>
            <person name="Kim Y."/>
            <person name="Won Y.J."/>
        </authorList>
    </citation>
    <scope>NUCLEOTIDE SEQUENCE [LARGE SCALE GENOMIC DNA]</scope>
    <source>
        <strain evidence="2">Wonlab-2016</strain>
    </source>
</reference>
<feature type="region of interest" description="Disordered" evidence="1">
    <location>
        <begin position="1"/>
        <end position="42"/>
    </location>
</feature>
<organism evidence="2 3">
    <name type="scientific">Batillaria attramentaria</name>
    <dbReference type="NCBI Taxonomy" id="370345"/>
    <lineage>
        <taxon>Eukaryota</taxon>
        <taxon>Metazoa</taxon>
        <taxon>Spiralia</taxon>
        <taxon>Lophotrochozoa</taxon>
        <taxon>Mollusca</taxon>
        <taxon>Gastropoda</taxon>
        <taxon>Caenogastropoda</taxon>
        <taxon>Sorbeoconcha</taxon>
        <taxon>Cerithioidea</taxon>
        <taxon>Batillariidae</taxon>
        <taxon>Batillaria</taxon>
    </lineage>
</organism>
<evidence type="ECO:0000313" key="3">
    <source>
        <dbReference type="Proteomes" id="UP001519460"/>
    </source>
</evidence>
<accession>A0ABD0K2L1</accession>